<comment type="subcellular location">
    <subcellularLocation>
        <location evidence="1">Membrane</location>
        <topology evidence="1">Multi-pass membrane protein</topology>
    </subcellularLocation>
</comment>
<evidence type="ECO:0000259" key="6">
    <source>
        <dbReference type="Pfam" id="PF04893"/>
    </source>
</evidence>
<protein>
    <recommendedName>
        <fullName evidence="6">Yip1 domain-containing protein</fullName>
    </recommendedName>
</protein>
<feature type="transmembrane region" description="Helical" evidence="5">
    <location>
        <begin position="106"/>
        <end position="128"/>
    </location>
</feature>
<feature type="domain" description="Yip1" evidence="6">
    <location>
        <begin position="26"/>
        <end position="243"/>
    </location>
</feature>
<evidence type="ECO:0000256" key="5">
    <source>
        <dbReference type="SAM" id="Phobius"/>
    </source>
</evidence>
<keyword evidence="2 5" id="KW-0812">Transmembrane</keyword>
<evidence type="ECO:0000256" key="4">
    <source>
        <dbReference type="ARBA" id="ARBA00023136"/>
    </source>
</evidence>
<organism evidence="7 8">
    <name type="scientific">Roseisolibacter agri</name>
    <dbReference type="NCBI Taxonomy" id="2014610"/>
    <lineage>
        <taxon>Bacteria</taxon>
        <taxon>Pseudomonadati</taxon>
        <taxon>Gemmatimonadota</taxon>
        <taxon>Gemmatimonadia</taxon>
        <taxon>Gemmatimonadales</taxon>
        <taxon>Gemmatimonadaceae</taxon>
        <taxon>Roseisolibacter</taxon>
    </lineage>
</organism>
<dbReference type="EMBL" id="BRXS01000006">
    <property type="protein sequence ID" value="GLC27651.1"/>
    <property type="molecule type" value="Genomic_DNA"/>
</dbReference>
<evidence type="ECO:0000313" key="8">
    <source>
        <dbReference type="Proteomes" id="UP001161325"/>
    </source>
</evidence>
<dbReference type="AlphaFoldDB" id="A0AA37QF11"/>
<keyword evidence="8" id="KW-1185">Reference proteome</keyword>
<name>A0AA37QF11_9BACT</name>
<sequence>MTEPTVAPADAAPAPEKSAAVWEDFIDVFTQPSAVFARRREGKFGAALLILMALMTATFFATRPLIQPMFDRMFDAQTAAVARSNPNMSEEQRRSMQSSMERMTSVMLPLGAVVGTPILVLISAAVLFGTSRLAGAALSFGQAATVATYANVPRVLGGIAGAAVLAVKDANELPVLQSAPTGPVLLLARDASPLLVAVLSRFDLFTIWCTVLTGIGVAVMARTARSRGFAAAAMLWGVASLWAVLSALRAAAAMAGGGVE</sequence>
<feature type="transmembrane region" description="Helical" evidence="5">
    <location>
        <begin position="233"/>
        <end position="255"/>
    </location>
</feature>
<dbReference type="InterPro" id="IPR006977">
    <property type="entry name" value="Yip1_dom"/>
</dbReference>
<dbReference type="RefSeq" id="WP_284352087.1">
    <property type="nucleotide sequence ID" value="NZ_BRXS01000006.1"/>
</dbReference>
<evidence type="ECO:0000256" key="1">
    <source>
        <dbReference type="ARBA" id="ARBA00004141"/>
    </source>
</evidence>
<keyword evidence="3 5" id="KW-1133">Transmembrane helix</keyword>
<feature type="transmembrane region" description="Helical" evidence="5">
    <location>
        <begin position="202"/>
        <end position="221"/>
    </location>
</feature>
<keyword evidence="4 5" id="KW-0472">Membrane</keyword>
<accession>A0AA37QF11</accession>
<evidence type="ECO:0000256" key="3">
    <source>
        <dbReference type="ARBA" id="ARBA00022989"/>
    </source>
</evidence>
<dbReference type="Proteomes" id="UP001161325">
    <property type="component" value="Unassembled WGS sequence"/>
</dbReference>
<dbReference type="GO" id="GO:0016020">
    <property type="term" value="C:membrane"/>
    <property type="evidence" value="ECO:0007669"/>
    <property type="project" value="UniProtKB-SubCell"/>
</dbReference>
<reference evidence="7" key="1">
    <citation type="submission" date="2022-08" db="EMBL/GenBank/DDBJ databases">
        <title>Draft genome sequencing of Roseisolibacter agri AW1220.</title>
        <authorList>
            <person name="Tobiishi Y."/>
            <person name="Tonouchi A."/>
        </authorList>
    </citation>
    <scope>NUCLEOTIDE SEQUENCE</scope>
    <source>
        <strain evidence="7">AW1220</strain>
    </source>
</reference>
<gene>
    <name evidence="7" type="ORF">rosag_41640</name>
</gene>
<evidence type="ECO:0000256" key="2">
    <source>
        <dbReference type="ARBA" id="ARBA00022692"/>
    </source>
</evidence>
<evidence type="ECO:0000313" key="7">
    <source>
        <dbReference type="EMBL" id="GLC27651.1"/>
    </source>
</evidence>
<dbReference type="Pfam" id="PF04893">
    <property type="entry name" value="Yip1"/>
    <property type="match status" value="1"/>
</dbReference>
<comment type="caution">
    <text evidence="7">The sequence shown here is derived from an EMBL/GenBank/DDBJ whole genome shotgun (WGS) entry which is preliminary data.</text>
</comment>
<feature type="transmembrane region" description="Helical" evidence="5">
    <location>
        <begin position="44"/>
        <end position="66"/>
    </location>
</feature>
<proteinExistence type="predicted"/>